<sequence length="64" mass="7204">MFKSGFLLVSPEQIAAAIFNKSDVIVWQSGRILDYGGPIESQTEHSVTINGAKYLKENCEFRIR</sequence>
<evidence type="ECO:0000313" key="2">
    <source>
        <dbReference type="Proteomes" id="UP000028123"/>
    </source>
</evidence>
<dbReference type="AlphaFoldDB" id="A0A081NV52"/>
<dbReference type="RefSeq" id="WP_036691614.1">
    <property type="nucleotide sequence ID" value="NZ_JNVM01000040.1"/>
</dbReference>
<reference evidence="1 2" key="1">
    <citation type="submission" date="2014-06" db="EMBL/GenBank/DDBJ databases">
        <title>Draft genome sequence of Paenibacillus sp. MSt1.</title>
        <authorList>
            <person name="Aw Y.K."/>
            <person name="Ong K.S."/>
            <person name="Gan H.M."/>
            <person name="Lee S.M."/>
        </authorList>
    </citation>
    <scope>NUCLEOTIDE SEQUENCE [LARGE SCALE GENOMIC DNA]</scope>
    <source>
        <strain evidence="1 2">MSt1</strain>
    </source>
</reference>
<comment type="caution">
    <text evidence="1">The sequence shown here is derived from an EMBL/GenBank/DDBJ whole genome shotgun (WGS) entry which is preliminary data.</text>
</comment>
<protein>
    <submittedName>
        <fullName evidence="1">Uncharacterized protein</fullName>
    </submittedName>
</protein>
<keyword evidence="2" id="KW-1185">Reference proteome</keyword>
<proteinExistence type="predicted"/>
<name>A0A081NV52_9BACL</name>
<dbReference type="OrthoDB" id="2626601at2"/>
<dbReference type="EMBL" id="JNVM01000040">
    <property type="protein sequence ID" value="KEQ22325.1"/>
    <property type="molecule type" value="Genomic_DNA"/>
</dbReference>
<evidence type="ECO:0000313" key="1">
    <source>
        <dbReference type="EMBL" id="KEQ22325.1"/>
    </source>
</evidence>
<gene>
    <name evidence="1" type="ORF">ET33_26520</name>
</gene>
<dbReference type="Proteomes" id="UP000028123">
    <property type="component" value="Unassembled WGS sequence"/>
</dbReference>
<organism evidence="1 2">
    <name type="scientific">Paenibacillus tyrfis</name>
    <dbReference type="NCBI Taxonomy" id="1501230"/>
    <lineage>
        <taxon>Bacteria</taxon>
        <taxon>Bacillati</taxon>
        <taxon>Bacillota</taxon>
        <taxon>Bacilli</taxon>
        <taxon>Bacillales</taxon>
        <taxon>Paenibacillaceae</taxon>
        <taxon>Paenibacillus</taxon>
    </lineage>
</organism>
<dbReference type="eggNOG" id="ENOG502ZEK7">
    <property type="taxonomic scope" value="Bacteria"/>
</dbReference>
<accession>A0A081NV52</accession>